<feature type="compositionally biased region" description="Basic and acidic residues" evidence="3">
    <location>
        <begin position="1039"/>
        <end position="1061"/>
    </location>
</feature>
<feature type="compositionally biased region" description="Polar residues" evidence="3">
    <location>
        <begin position="1655"/>
        <end position="1666"/>
    </location>
</feature>
<sequence>MAREEELVLLRVRAGVQGRSSLVVIALHLSCGRTENEQLEQQLATVAEKVGKGQGRDGVLEGLQFALRKARVERDAEMREADRLFNQLQEAKAAAMEANDLRAAFSAALSSLRDDWSAVPLLTEEARELRARADAAAQDPTNLGHKDMTALLRGLLALAARGSELQHEAEALRGENDALQQALEAAHQQLGEQAEVLCQELGSGGDIGGRARRSGAGAGQQGQQQMAELRGQVSELEAKLTEYRSYLEDNQAEIEGLQSELSRLRGCQGEAGQEADVQSITVHLSTGSRGPQRYGPAVGRSGLAISGGGAAAAHPSDPFAWRRQKEQAPPRPLQVAGTPTRHVPSSSSPISTVNYGASPHMAVGSPTRGSPVSQRAAADIQLKVAELQELALRAQQQAADREAELLRQHEAQLAALRQQLAREKEAALAELTAQLEKRHASALVAAQAREACLARQHSRRVSELEAHAARLSAQHAETLEELHEQMARMAGQQAAALGEREAQAAASAAQRLQEREAELACLHAEAQGRLAAQAEARLTGALAEQAAQLAEAHAREVREAEERTVLRYEQRLREQEEALSLRFAEAAARREAEVRRKHAERLAEQAAQLARLHAEQAAQLGMQHASAISGREAQLLDQFERQMVEREGQLANAHADQLRDIEARYAAAIAEAADAREANLQAHFADRLAEALRQQQDSLAAEAEARLARERVAMRGEVARLAHAQELAVAARELEEDARRREGELAAQLEEQRQRVEMLERQILRVQITIGDSGARGEDAVDALEGGGAGADAASDGTDGEGSEHRCGGAAADGKGEQLTQYAQELGAVFHEAERRRQEAVAEVERQYVDVVSRLGREHEKAVVEARTAHELREANLRQALERQAQEARDAERRHTEHLHILQEQLADLRKLLVQEREKYESSSAALERRAGQLAVELEAARRRETELQCDLDAARRRESESQRDLDVARRRESELQRDVDVARRRESELQRDLGAAQWRESEWQRELDAARERETELQRDVDAAQWRETELQRVLASRRADSPVRDRPQLSPESSREARARASAPGSLHLGGAAQPAGSGSPPRQRSADAWPDGQALMWPNSAAAAAIAVTISRGSTASGGVAAGGASRAGSPRQTSPVTSPPASPKSRTVSRATSPPRPPPQQQQQPGREDVGRRSDQDLAASLVRVLRGLESVDVGGTGARMWDSSIELDSRTAPRQGLLGAGGAADAAAAQPAAKGHTVGAARAAAAALLVSGRGREDGPGSGGKAQRGVERWGEHVGAPQRPAATAQRLSGGAAMTAAPGGVGYISEAATTVSTDTEYNSETEFYVDDEDDEEHRGRALAAALATSPRGRASAAAAPPPRPLHLRSPEGLQGQQPAKRDSATAAMLPQRQVPGRSAGGKGPSMAAGPAAGREGLFAGEYEDDDDDELGGLEASPSATAAELPLPTLRLMGDSQCGRRVKSAAAVTRVVREAPPVDVDTKPASSRRSGGGGAGADGETGGAVDLGDFEISLRAAFPALDARLLAQHIAAAAAAAAGAHTKGDRDGGGGGVHSSPARGPATFVNTLSAAQSDPLRLVPEMLEQLQHRRRVQSAAAVMRTPSAPPPAPQFTFAEPQPSGPAWDGTPIGGGSPRSVPAAERGGGSSSRPDKTPQKPNNLTASFDFSTAGPARSPSAAAAAAPPSPERRASGSPPRRPRISSAGSGTHGDVSQDVSGEGGGGLGSPQAGRPRSPSRGDGSGSSSPAGGAPRLPPLSPRTSPTGQDGRPTLRAWVDMTDGGSANTAGLHAGGGGGGGDVVSREPAAGASAGGSPSGARGAGGARAWSPGAARASVGVTPLMMPNPLYDEGGELSPPWSTADWSAGPSPQERGPVEGGTSLPPTPESESDDSQSNGVSGQERPDGHPDGEARRISERGMSRGAWNALYDLPYEPSQPEWDRDGNRAPAHDRTDSSGSGSSSSGGGGRHPLQRAVVEQREGETEEISAMERELEDADEGEEGQKQGGEDPDDDVRSLLAAGATMSSAELRRRQRRRMADAPAAAEPTDHPIDLLRQGWEFSGGVASPISPRSTPRQGSPLEQVAEDPRVTSPPPSQQQQQLPQELLPLHALQRGRSSPSGPRRGVVSCFSPRAVPASPLRTRSASAVTPGSPRIPKLQTAPSDEDQSAAAHGAPRALSVYMGSPPAAAAESGPLLSPLEARQRSRTLVGRARSRVAELEGQCRALAASYHHPADTDDTTDGASVAADGAAAAAPDRRWRHGDDESAESVAAATGGRELVLATTAPPPPPQAAPAEVADALKDLSGDLSELESLHRLAVRTAARGHDGNGSLSQESRPAVLLLAGLAGGAVAAAAAAAAAAQRPNASPAPPTEPLPPPEAAADSRLGTQQREQPPGGPSPVAPAVEAWPSGALPQAAEAAAAALSSPALAAAAAQYGGGGTPAILAALRAAAPSPGLLPQPGGSSPSLDLVALLQMSVQAQVSEQLGVLGARIADLQRQNQALLAASVASTPATPLAAPMWHGGPAGGGAAAAATTPFPATPLTAAGAGAAGGGAEAAVSWGGGGVEGLWGQAGHGSGAIARSPWEAWPALAWEGTPPPTAAAVDSRGSQGGHSSLSFAPSTSSLAASAAAASSLSSFPSATTPVQSGLLPTALAELLAGPYSPEELSQLPPAVQLFAPPQLRAAALAAVREQSQGQGHRRSL</sequence>
<evidence type="ECO:0000256" key="1">
    <source>
        <dbReference type="ARBA" id="ARBA00023054"/>
    </source>
</evidence>
<feature type="coiled-coil region" evidence="2">
    <location>
        <begin position="219"/>
        <end position="267"/>
    </location>
</feature>
<feature type="region of interest" description="Disordered" evidence="3">
    <location>
        <begin position="1257"/>
        <end position="1299"/>
    </location>
</feature>
<organism evidence="4 5">
    <name type="scientific">Pleodorina starrii</name>
    <dbReference type="NCBI Taxonomy" id="330485"/>
    <lineage>
        <taxon>Eukaryota</taxon>
        <taxon>Viridiplantae</taxon>
        <taxon>Chlorophyta</taxon>
        <taxon>core chlorophytes</taxon>
        <taxon>Chlorophyceae</taxon>
        <taxon>CS clade</taxon>
        <taxon>Chlamydomonadales</taxon>
        <taxon>Volvocaceae</taxon>
        <taxon>Pleodorina</taxon>
    </lineage>
</organism>
<feature type="region of interest" description="Disordered" evidence="3">
    <location>
        <begin position="1594"/>
        <end position="2204"/>
    </location>
</feature>
<dbReference type="PANTHER" id="PTHR32083:SF48">
    <property type="entry name" value="TRANS-GOLGI NETWORK-LOCALIZED SYP41-INTERACTING PROTEIN 1"/>
    <property type="match status" value="1"/>
</dbReference>
<feature type="compositionally biased region" description="Low complexity" evidence="3">
    <location>
        <begin position="1669"/>
        <end position="1682"/>
    </location>
</feature>
<feature type="coiled-coil region" evidence="2">
    <location>
        <begin position="724"/>
        <end position="769"/>
    </location>
</feature>
<feature type="compositionally biased region" description="Low complexity" evidence="3">
    <location>
        <begin position="1349"/>
        <end position="1360"/>
    </location>
</feature>
<feature type="region of interest" description="Disordered" evidence="3">
    <location>
        <begin position="779"/>
        <end position="812"/>
    </location>
</feature>
<feature type="compositionally biased region" description="Gly residues" evidence="3">
    <location>
        <begin position="1788"/>
        <end position="1797"/>
    </location>
</feature>
<evidence type="ECO:0000256" key="2">
    <source>
        <dbReference type="SAM" id="Coils"/>
    </source>
</evidence>
<dbReference type="Proteomes" id="UP001165080">
    <property type="component" value="Unassembled WGS sequence"/>
</dbReference>
<feature type="region of interest" description="Disordered" evidence="3">
    <location>
        <begin position="1118"/>
        <end position="1178"/>
    </location>
</feature>
<feature type="compositionally biased region" description="Low complexity" evidence="3">
    <location>
        <begin position="1700"/>
        <end position="1716"/>
    </location>
</feature>
<dbReference type="GO" id="GO:0005856">
    <property type="term" value="C:cytoskeleton"/>
    <property type="evidence" value="ECO:0007669"/>
    <property type="project" value="TreeGrafter"/>
</dbReference>
<feature type="compositionally biased region" description="Pro residues" evidence="3">
    <location>
        <begin position="2363"/>
        <end position="2375"/>
    </location>
</feature>
<feature type="region of interest" description="Disordered" evidence="3">
    <location>
        <begin position="2226"/>
        <end position="2272"/>
    </location>
</feature>
<feature type="compositionally biased region" description="Basic and acidic residues" evidence="3">
    <location>
        <begin position="1899"/>
        <end position="1917"/>
    </location>
</feature>
<feature type="coiled-coil region" evidence="2">
    <location>
        <begin position="162"/>
        <end position="189"/>
    </location>
</feature>
<feature type="region of interest" description="Disordered" evidence="3">
    <location>
        <begin position="2587"/>
        <end position="2615"/>
    </location>
</feature>
<name>A0A9W6BPR1_9CHLO</name>
<feature type="region of interest" description="Disordered" evidence="3">
    <location>
        <begin position="1318"/>
        <end position="1449"/>
    </location>
</feature>
<feature type="compositionally biased region" description="Low complexity" evidence="3">
    <location>
        <begin position="1062"/>
        <end position="1084"/>
    </location>
</feature>
<accession>A0A9W6BPR1</accession>
<feature type="compositionally biased region" description="Low complexity" evidence="3">
    <location>
        <begin position="2237"/>
        <end position="2250"/>
    </location>
</feature>
<feature type="compositionally biased region" description="Low complexity" evidence="3">
    <location>
        <begin position="2179"/>
        <end position="2195"/>
    </location>
</feature>
<feature type="compositionally biased region" description="Acidic residues" evidence="3">
    <location>
        <begin position="1979"/>
        <end position="1997"/>
    </location>
</feature>
<feature type="compositionally biased region" description="Gly residues" evidence="3">
    <location>
        <begin position="1491"/>
        <end position="1503"/>
    </location>
</feature>
<evidence type="ECO:0000313" key="5">
    <source>
        <dbReference type="Proteomes" id="UP001165080"/>
    </source>
</evidence>
<comment type="caution">
    <text evidence="4">The sequence shown here is derived from an EMBL/GenBank/DDBJ whole genome shotgun (WGS) entry which is preliminary data.</text>
</comment>
<dbReference type="EMBL" id="BRXU01000015">
    <property type="protein sequence ID" value="GLC56171.1"/>
    <property type="molecule type" value="Genomic_DNA"/>
</dbReference>
<reference evidence="4 5" key="1">
    <citation type="journal article" date="2023" name="Commun. Biol.">
        <title>Reorganization of the ancestral sex-determining regions during the evolution of trioecy in Pleodorina starrii.</title>
        <authorList>
            <person name="Takahashi K."/>
            <person name="Suzuki S."/>
            <person name="Kawai-Toyooka H."/>
            <person name="Yamamoto K."/>
            <person name="Hamaji T."/>
            <person name="Ootsuki R."/>
            <person name="Yamaguchi H."/>
            <person name="Kawachi M."/>
            <person name="Higashiyama T."/>
            <person name="Nozaki H."/>
        </authorList>
    </citation>
    <scope>NUCLEOTIDE SEQUENCE [LARGE SCALE GENOMIC DNA]</scope>
    <source>
        <strain evidence="4 5">NIES-4479</strain>
    </source>
</reference>
<feature type="compositionally biased region" description="Gly residues" evidence="3">
    <location>
        <begin position="1808"/>
        <end position="1821"/>
    </location>
</feature>
<feature type="region of interest" description="Disordered" evidence="3">
    <location>
        <begin position="1476"/>
        <end position="1505"/>
    </location>
</feature>
<feature type="coiled-coil region" evidence="2">
    <location>
        <begin position="505"/>
        <end position="678"/>
    </location>
</feature>
<feature type="region of interest" description="Disordered" evidence="3">
    <location>
        <begin position="1542"/>
        <end position="1563"/>
    </location>
</feature>
<feature type="region of interest" description="Disordered" evidence="3">
    <location>
        <begin position="2358"/>
        <end position="2402"/>
    </location>
</feature>
<protein>
    <submittedName>
        <fullName evidence="4">Uncharacterized protein</fullName>
    </submittedName>
</protein>
<feature type="compositionally biased region" description="Low complexity" evidence="3">
    <location>
        <begin position="2093"/>
        <end position="2124"/>
    </location>
</feature>
<dbReference type="Gene3D" id="1.20.5.1700">
    <property type="match status" value="1"/>
</dbReference>
<feature type="compositionally biased region" description="Low complexity" evidence="3">
    <location>
        <begin position="1725"/>
        <end position="1750"/>
    </location>
</feature>
<keyword evidence="1 2" id="KW-0175">Coiled coil</keyword>
<gene>
    <name evidence="4" type="primary">PLEST001826</name>
    <name evidence="4" type="ORF">PLESTB_001076100</name>
</gene>
<feature type="compositionally biased region" description="Acidic residues" evidence="3">
    <location>
        <begin position="1423"/>
        <end position="1433"/>
    </location>
</feature>
<feature type="region of interest" description="Disordered" evidence="3">
    <location>
        <begin position="1035"/>
        <end position="1096"/>
    </location>
</feature>
<feature type="compositionally biased region" description="Low complexity" evidence="3">
    <location>
        <begin position="1118"/>
        <end position="1133"/>
    </location>
</feature>
<evidence type="ECO:0000313" key="4">
    <source>
        <dbReference type="EMBL" id="GLC56171.1"/>
    </source>
</evidence>
<dbReference type="PANTHER" id="PTHR32083">
    <property type="entry name" value="CILIA AND FLAGELLA-ASSOCIATED PROTEIN 58-RELATED"/>
    <property type="match status" value="1"/>
</dbReference>
<feature type="coiled-coil region" evidence="2">
    <location>
        <begin position="377"/>
        <end position="481"/>
    </location>
</feature>
<feature type="region of interest" description="Disordered" evidence="3">
    <location>
        <begin position="329"/>
        <end position="349"/>
    </location>
</feature>
<evidence type="ECO:0000256" key="3">
    <source>
        <dbReference type="SAM" id="MobiDB-lite"/>
    </source>
</evidence>
<keyword evidence="5" id="KW-1185">Reference proteome</keyword>
<feature type="coiled-coil region" evidence="2">
    <location>
        <begin position="67"/>
        <end position="101"/>
    </location>
</feature>
<feature type="compositionally biased region" description="Basic and acidic residues" evidence="3">
    <location>
        <begin position="2251"/>
        <end position="2260"/>
    </location>
</feature>
<feature type="compositionally biased region" description="Basic and acidic residues" evidence="3">
    <location>
        <begin position="1936"/>
        <end position="1951"/>
    </location>
</feature>
<proteinExistence type="predicted"/>
<feature type="coiled-coil region" evidence="2">
    <location>
        <begin position="874"/>
        <end position="1028"/>
    </location>
</feature>
<feature type="compositionally biased region" description="Low complexity" evidence="3">
    <location>
        <begin position="1822"/>
        <end position="1833"/>
    </location>
</feature>
<feature type="compositionally biased region" description="Acidic residues" evidence="3">
    <location>
        <begin position="1323"/>
        <end position="1337"/>
    </location>
</feature>